<dbReference type="InterPro" id="IPR036010">
    <property type="entry name" value="2Fe-2S_ferredoxin-like_sf"/>
</dbReference>
<dbReference type="Pfam" id="PF00111">
    <property type="entry name" value="Fer2"/>
    <property type="match status" value="1"/>
</dbReference>
<evidence type="ECO:0000313" key="5">
    <source>
        <dbReference type="Proteomes" id="UP000464214"/>
    </source>
</evidence>
<evidence type="ECO:0000256" key="1">
    <source>
        <dbReference type="ARBA" id="ARBA00022630"/>
    </source>
</evidence>
<gene>
    <name evidence="4" type="ORF">GU926_08755</name>
</gene>
<dbReference type="RefSeq" id="WP_160691001.1">
    <property type="nucleotide sequence ID" value="NZ_CP047897.1"/>
</dbReference>
<dbReference type="SUPFAM" id="SSF54292">
    <property type="entry name" value="2Fe-2S ferredoxin-like"/>
    <property type="match status" value="1"/>
</dbReference>
<dbReference type="InterPro" id="IPR012675">
    <property type="entry name" value="Beta-grasp_dom_sf"/>
</dbReference>
<dbReference type="PANTHER" id="PTHR43644">
    <property type="entry name" value="NA(+)-TRANSLOCATING NADH-QUINONE REDUCTASE SUBUNIT"/>
    <property type="match status" value="1"/>
</dbReference>
<reference evidence="4 5" key="1">
    <citation type="submission" date="2020-01" db="EMBL/GenBank/DDBJ databases">
        <authorList>
            <person name="Kim M."/>
        </authorList>
    </citation>
    <scope>NUCLEOTIDE SEQUENCE [LARGE SCALE GENOMIC DNA]</scope>
    <source>
        <strain evidence="4 5">BT10</strain>
    </source>
</reference>
<name>A0A6P1NZW6_9BACT</name>
<dbReference type="AlphaFoldDB" id="A0A6P1NZW6"/>
<proteinExistence type="predicted"/>
<dbReference type="EMBL" id="CP047897">
    <property type="protein sequence ID" value="QHL87521.1"/>
    <property type="molecule type" value="Genomic_DNA"/>
</dbReference>
<dbReference type="GO" id="GO:0051536">
    <property type="term" value="F:iron-sulfur cluster binding"/>
    <property type="evidence" value="ECO:0007669"/>
    <property type="project" value="InterPro"/>
</dbReference>
<dbReference type="Gene3D" id="3.10.20.30">
    <property type="match status" value="1"/>
</dbReference>
<evidence type="ECO:0000313" key="4">
    <source>
        <dbReference type="EMBL" id="QHL87521.1"/>
    </source>
</evidence>
<evidence type="ECO:0000259" key="3">
    <source>
        <dbReference type="PROSITE" id="PS51085"/>
    </source>
</evidence>
<dbReference type="CDD" id="cd00207">
    <property type="entry name" value="fer2"/>
    <property type="match status" value="1"/>
</dbReference>
<feature type="domain" description="2Fe-2S ferredoxin-type" evidence="3">
    <location>
        <begin position="2"/>
        <end position="97"/>
    </location>
</feature>
<keyword evidence="5" id="KW-1185">Reference proteome</keyword>
<keyword evidence="2" id="KW-0274">FAD</keyword>
<keyword evidence="1" id="KW-0285">Flavoprotein</keyword>
<protein>
    <submittedName>
        <fullName evidence="4">2Fe-2S iron-sulfur cluster binding domain-containing protein</fullName>
    </submittedName>
</protein>
<accession>A0A6P1NZW6</accession>
<sequence length="106" mass="11468">MGELTVQNLADKTLNVAPGQTVLAALQAAGVDWMHACGGRGRCTSCRMIIKAGEENLAPLTAPEVRFRENGRLKPNARLTCQTHITGPVTCRVPEQTKLPHLSYSE</sequence>
<evidence type="ECO:0000256" key="2">
    <source>
        <dbReference type="ARBA" id="ARBA00022827"/>
    </source>
</evidence>
<dbReference type="KEGG" id="nib:GU926_08755"/>
<organism evidence="4 5">
    <name type="scientific">Nibribacter ruber</name>
    <dbReference type="NCBI Taxonomy" id="2698458"/>
    <lineage>
        <taxon>Bacteria</taxon>
        <taxon>Pseudomonadati</taxon>
        <taxon>Bacteroidota</taxon>
        <taxon>Cytophagia</taxon>
        <taxon>Cytophagales</taxon>
        <taxon>Hymenobacteraceae</taxon>
        <taxon>Nibribacter</taxon>
    </lineage>
</organism>
<dbReference type="PANTHER" id="PTHR43644:SF1">
    <property type="entry name" value="NAD(P)H-FLAVIN REDUCTASE"/>
    <property type="match status" value="1"/>
</dbReference>
<dbReference type="PROSITE" id="PS51085">
    <property type="entry name" value="2FE2S_FER_2"/>
    <property type="match status" value="1"/>
</dbReference>
<dbReference type="InterPro" id="IPR001041">
    <property type="entry name" value="2Fe-2S_ferredoxin-type"/>
</dbReference>
<dbReference type="Proteomes" id="UP000464214">
    <property type="component" value="Chromosome"/>
</dbReference>